<dbReference type="Proteomes" id="UP000011682">
    <property type="component" value="Unassembled WGS sequence"/>
</dbReference>
<keyword evidence="3" id="KW-1133">Transmembrane helix</keyword>
<evidence type="ECO:0008006" key="9">
    <source>
        <dbReference type="Google" id="ProtNLM"/>
    </source>
</evidence>
<dbReference type="GO" id="GO:1990281">
    <property type="term" value="C:efflux pump complex"/>
    <property type="evidence" value="ECO:0007669"/>
    <property type="project" value="TreeGrafter"/>
</dbReference>
<feature type="transmembrane region" description="Helical" evidence="3">
    <location>
        <begin position="35"/>
        <end position="57"/>
    </location>
</feature>
<keyword evidence="3" id="KW-0472">Membrane</keyword>
<evidence type="ECO:0000259" key="4">
    <source>
        <dbReference type="Pfam" id="PF25917"/>
    </source>
</evidence>
<evidence type="ECO:0000313" key="7">
    <source>
        <dbReference type="EMBL" id="EPX56532.1"/>
    </source>
</evidence>
<protein>
    <recommendedName>
        <fullName evidence="9">Acriflavin resistance protein</fullName>
    </recommendedName>
</protein>
<keyword evidence="2" id="KW-0175">Coiled coil</keyword>
<dbReference type="Gene3D" id="1.10.287.470">
    <property type="entry name" value="Helix hairpin bin"/>
    <property type="match status" value="1"/>
</dbReference>
<dbReference type="InterPro" id="IPR058792">
    <property type="entry name" value="Beta-barrel_RND_2"/>
</dbReference>
<dbReference type="AlphaFoldDB" id="S9P2Q0"/>
<dbReference type="RefSeq" id="WP_002620835.1">
    <property type="nucleotide sequence ID" value="NZ_ANAH02000066.1"/>
</dbReference>
<accession>S9P2Q0</accession>
<dbReference type="InterPro" id="IPR006143">
    <property type="entry name" value="RND_pump_MFP"/>
</dbReference>
<dbReference type="Pfam" id="PF25954">
    <property type="entry name" value="Beta-barrel_RND_2"/>
    <property type="match status" value="1"/>
</dbReference>
<organism evidence="7 8">
    <name type="scientific">Cystobacter fuscus (strain ATCC 25194 / DSM 2262 / NBRC 100088 / M29)</name>
    <dbReference type="NCBI Taxonomy" id="1242864"/>
    <lineage>
        <taxon>Bacteria</taxon>
        <taxon>Pseudomonadati</taxon>
        <taxon>Myxococcota</taxon>
        <taxon>Myxococcia</taxon>
        <taxon>Myxococcales</taxon>
        <taxon>Cystobacterineae</taxon>
        <taxon>Archangiaceae</taxon>
        <taxon>Cystobacter</taxon>
    </lineage>
</organism>
<keyword evidence="3" id="KW-0812">Transmembrane</keyword>
<proteinExistence type="inferred from homology"/>
<gene>
    <name evidence="7" type="ORF">D187_007874</name>
</gene>
<dbReference type="PANTHER" id="PTHR30469">
    <property type="entry name" value="MULTIDRUG RESISTANCE PROTEIN MDTA"/>
    <property type="match status" value="1"/>
</dbReference>
<dbReference type="Pfam" id="PF25917">
    <property type="entry name" value="BSH_RND"/>
    <property type="match status" value="1"/>
</dbReference>
<comment type="similarity">
    <text evidence="1">Belongs to the membrane fusion protein (MFP) (TC 8.A.1) family.</text>
</comment>
<dbReference type="Gene3D" id="2.40.30.170">
    <property type="match status" value="1"/>
</dbReference>
<evidence type="ECO:0000259" key="5">
    <source>
        <dbReference type="Pfam" id="PF25954"/>
    </source>
</evidence>
<dbReference type="InterPro" id="IPR058625">
    <property type="entry name" value="MdtA-like_BSH"/>
</dbReference>
<dbReference type="GO" id="GO:0015562">
    <property type="term" value="F:efflux transmembrane transporter activity"/>
    <property type="evidence" value="ECO:0007669"/>
    <property type="project" value="TreeGrafter"/>
</dbReference>
<reference evidence="7" key="1">
    <citation type="submission" date="2013-05" db="EMBL/GenBank/DDBJ databases">
        <title>Genome assembly of Cystobacter fuscus DSM 2262.</title>
        <authorList>
            <person name="Sharma G."/>
            <person name="Khatri I."/>
            <person name="Kaur C."/>
            <person name="Mayilraj S."/>
            <person name="Subramanian S."/>
        </authorList>
    </citation>
    <scope>NUCLEOTIDE SEQUENCE [LARGE SCALE GENOMIC DNA]</scope>
    <source>
        <strain evidence="7">DSM 2262</strain>
    </source>
</reference>
<dbReference type="Pfam" id="PF25989">
    <property type="entry name" value="YknX_C"/>
    <property type="match status" value="1"/>
</dbReference>
<feature type="coiled-coil region" evidence="2">
    <location>
        <begin position="128"/>
        <end position="162"/>
    </location>
</feature>
<comment type="caution">
    <text evidence="7">The sequence shown here is derived from an EMBL/GenBank/DDBJ whole genome shotgun (WGS) entry which is preliminary data.</text>
</comment>
<dbReference type="Gene3D" id="2.40.420.20">
    <property type="match status" value="1"/>
</dbReference>
<feature type="domain" description="Multidrug resistance protein MdtA-like barrel-sandwich hybrid" evidence="4">
    <location>
        <begin position="91"/>
        <end position="232"/>
    </location>
</feature>
<sequence>MKHGVMPMAEAQAQRLDALRIDRSAHSRRRHGRRWLPWGALAVVLALVVATLVVGGAPSVRVAEVREARPGEQQTELSAAGFVASRRRSVIAPQVAGRLVEVAVDEGDAVKEGQVLARLDDRDARVMAARARAEIQAARQRLLAARATATRARNDLARAERLARAQVITRASLEESQALAQASSAEELAASAQLTAARRAAEAAQLQLSHTVVRAPFPGTVVRKLADEGAVLAPAALEQENIGGIVELVDLGALEVEAEVSEEQLPRIEVGQPALIFLDAYPDQAFAGKVRSVRPAIDRSKATADVNVQFDEIPPGALPDMGSRVAFLKEELPPEALTKKDGALRVPASAVVRSEGQSVVWVVRDGRLKRQPVRVAEKVGDEVALAQGPRPGTQVVVSPDNRLRTGRKVKVLTEGG</sequence>
<evidence type="ECO:0000256" key="3">
    <source>
        <dbReference type="SAM" id="Phobius"/>
    </source>
</evidence>
<keyword evidence="8" id="KW-1185">Reference proteome</keyword>
<dbReference type="SUPFAM" id="SSF111369">
    <property type="entry name" value="HlyD-like secretion proteins"/>
    <property type="match status" value="1"/>
</dbReference>
<feature type="domain" description="YknX-like C-terminal permuted SH3-like" evidence="6">
    <location>
        <begin position="343"/>
        <end position="411"/>
    </location>
</feature>
<evidence type="ECO:0000256" key="1">
    <source>
        <dbReference type="ARBA" id="ARBA00009477"/>
    </source>
</evidence>
<dbReference type="eggNOG" id="COG0845">
    <property type="taxonomic scope" value="Bacteria"/>
</dbReference>
<evidence type="ECO:0000259" key="6">
    <source>
        <dbReference type="Pfam" id="PF25989"/>
    </source>
</evidence>
<evidence type="ECO:0000256" key="2">
    <source>
        <dbReference type="SAM" id="Coils"/>
    </source>
</evidence>
<dbReference type="NCBIfam" id="TIGR01730">
    <property type="entry name" value="RND_mfp"/>
    <property type="match status" value="1"/>
</dbReference>
<dbReference type="Gene3D" id="2.40.50.100">
    <property type="match status" value="1"/>
</dbReference>
<dbReference type="PANTHER" id="PTHR30469:SF38">
    <property type="entry name" value="HLYD FAMILY SECRETION PROTEIN"/>
    <property type="match status" value="1"/>
</dbReference>
<feature type="domain" description="CusB-like beta-barrel" evidence="5">
    <location>
        <begin position="256"/>
        <end position="312"/>
    </location>
</feature>
<evidence type="ECO:0000313" key="8">
    <source>
        <dbReference type="Proteomes" id="UP000011682"/>
    </source>
</evidence>
<dbReference type="InterPro" id="IPR058637">
    <property type="entry name" value="YknX-like_C"/>
</dbReference>
<dbReference type="EMBL" id="ANAH02000066">
    <property type="protein sequence ID" value="EPX56532.1"/>
    <property type="molecule type" value="Genomic_DNA"/>
</dbReference>
<name>S9P2Q0_CYSF2</name>